<dbReference type="InterPro" id="IPR011990">
    <property type="entry name" value="TPR-like_helical_dom_sf"/>
</dbReference>
<name>A0ABU3BRV4_9BACT</name>
<dbReference type="EMBL" id="JAVRHT010000020">
    <property type="protein sequence ID" value="MDT0632022.1"/>
    <property type="molecule type" value="Genomic_DNA"/>
</dbReference>
<feature type="signal peptide" evidence="1">
    <location>
        <begin position="1"/>
        <end position="20"/>
    </location>
</feature>
<dbReference type="Pfam" id="PF14559">
    <property type="entry name" value="TPR_19"/>
    <property type="match status" value="1"/>
</dbReference>
<dbReference type="Gene3D" id="1.25.40.10">
    <property type="entry name" value="Tetratricopeptide repeat domain"/>
    <property type="match status" value="1"/>
</dbReference>
<feature type="chain" id="PRO_5045491172" description="Tetratricopeptide repeat-containing protein" evidence="1">
    <location>
        <begin position="21"/>
        <end position="297"/>
    </location>
</feature>
<dbReference type="RefSeq" id="WP_311663557.1">
    <property type="nucleotide sequence ID" value="NZ_JAVRHT010000020.1"/>
</dbReference>
<dbReference type="Proteomes" id="UP001267426">
    <property type="component" value="Unassembled WGS sequence"/>
</dbReference>
<proteinExistence type="predicted"/>
<keyword evidence="1" id="KW-0732">Signal</keyword>
<comment type="caution">
    <text evidence="2">The sequence shown here is derived from an EMBL/GenBank/DDBJ whole genome shotgun (WGS) entry which is preliminary data.</text>
</comment>
<evidence type="ECO:0000313" key="3">
    <source>
        <dbReference type="Proteomes" id="UP001267426"/>
    </source>
</evidence>
<gene>
    <name evidence="2" type="ORF">RM540_09725</name>
</gene>
<evidence type="ECO:0000256" key="1">
    <source>
        <dbReference type="SAM" id="SignalP"/>
    </source>
</evidence>
<dbReference type="SUPFAM" id="SSF48452">
    <property type="entry name" value="TPR-like"/>
    <property type="match status" value="1"/>
</dbReference>
<accession>A0ABU3BRV4</accession>
<keyword evidence="3" id="KW-1185">Reference proteome</keyword>
<evidence type="ECO:0000313" key="2">
    <source>
        <dbReference type="EMBL" id="MDT0632022.1"/>
    </source>
</evidence>
<reference evidence="2 3" key="1">
    <citation type="submission" date="2023-09" db="EMBL/GenBank/DDBJ databases">
        <authorList>
            <person name="Rey-Velasco X."/>
        </authorList>
    </citation>
    <scope>NUCLEOTIDE SEQUENCE [LARGE SCALE GENOMIC DNA]</scope>
    <source>
        <strain evidence="2 3">F394</strain>
    </source>
</reference>
<sequence length="297" mass="31002">MPRLRTILAALVLLPLAACDETGGAAFTNVETALNDAVVERGKGNYEAAALLLRGALEREPENAEVRVELATTLLDQGGVGVLDIDRIARFMTEQAGSTEAGGARRAQATPNGACEHASDPAAVPFGLADVGGYAKLKAEDARIREADEALRSVVPSAIRGFDVCQSVAGGALVYDRDGALRDLRARDLSETQVRQALAVNGLTQLVSSYTRLAEAADRTATWYRLADGSVGVCADDEAALEASAREAAAGFGQALLSLDARAFLLGEDAAGSDVADIALDAYDEVERAVGDYCDES</sequence>
<organism evidence="2 3">
    <name type="scientific">Rubrivirga litoralis</name>
    <dbReference type="NCBI Taxonomy" id="3075598"/>
    <lineage>
        <taxon>Bacteria</taxon>
        <taxon>Pseudomonadati</taxon>
        <taxon>Rhodothermota</taxon>
        <taxon>Rhodothermia</taxon>
        <taxon>Rhodothermales</taxon>
        <taxon>Rubricoccaceae</taxon>
        <taxon>Rubrivirga</taxon>
    </lineage>
</organism>
<evidence type="ECO:0008006" key="4">
    <source>
        <dbReference type="Google" id="ProtNLM"/>
    </source>
</evidence>
<protein>
    <recommendedName>
        <fullName evidence="4">Tetratricopeptide repeat-containing protein</fullName>
    </recommendedName>
</protein>